<dbReference type="InterPro" id="IPR006913">
    <property type="entry name" value="CENP-V/GFA"/>
</dbReference>
<keyword evidence="2" id="KW-0479">Metal-binding</keyword>
<dbReference type="Pfam" id="PF04828">
    <property type="entry name" value="GFA"/>
    <property type="match status" value="1"/>
</dbReference>
<dbReference type="RefSeq" id="WP_215152407.1">
    <property type="nucleotide sequence ID" value="NZ_CAXPFL010000006.1"/>
</dbReference>
<evidence type="ECO:0000256" key="3">
    <source>
        <dbReference type="ARBA" id="ARBA00022833"/>
    </source>
</evidence>
<dbReference type="EMBL" id="JAUOPG010000002">
    <property type="protein sequence ID" value="MDO6452783.1"/>
    <property type="molecule type" value="Genomic_DNA"/>
</dbReference>
<comment type="caution">
    <text evidence="6">The sequence shown here is derived from an EMBL/GenBank/DDBJ whole genome shotgun (WGS) entry which is preliminary data.</text>
</comment>
<evidence type="ECO:0000313" key="7">
    <source>
        <dbReference type="Proteomes" id="UP001169862"/>
    </source>
</evidence>
<dbReference type="SUPFAM" id="SSF51316">
    <property type="entry name" value="Mss4-like"/>
    <property type="match status" value="1"/>
</dbReference>
<dbReference type="AlphaFoldDB" id="A0AAW7XII2"/>
<dbReference type="GO" id="GO:0046872">
    <property type="term" value="F:metal ion binding"/>
    <property type="evidence" value="ECO:0007669"/>
    <property type="project" value="UniProtKB-KW"/>
</dbReference>
<feature type="domain" description="CENP-V/GFA" evidence="5">
    <location>
        <begin position="4"/>
        <end position="120"/>
    </location>
</feature>
<reference evidence="6" key="1">
    <citation type="submission" date="2023-07" db="EMBL/GenBank/DDBJ databases">
        <title>Genome content predicts the carbon catabolic preferences of heterotrophic bacteria.</title>
        <authorList>
            <person name="Gralka M."/>
        </authorList>
    </citation>
    <scope>NUCLEOTIDE SEQUENCE</scope>
    <source>
        <strain evidence="6">I2M16</strain>
    </source>
</reference>
<keyword evidence="3" id="KW-0862">Zinc</keyword>
<accession>A0AAW7XII2</accession>
<name>A0AAW7XII2_9GAMM</name>
<dbReference type="Gene3D" id="3.90.1590.10">
    <property type="entry name" value="glutathione-dependent formaldehyde- activating enzyme (gfa)"/>
    <property type="match status" value="1"/>
</dbReference>
<evidence type="ECO:0000259" key="5">
    <source>
        <dbReference type="PROSITE" id="PS51891"/>
    </source>
</evidence>
<evidence type="ECO:0000313" key="6">
    <source>
        <dbReference type="EMBL" id="MDO6452783.1"/>
    </source>
</evidence>
<evidence type="ECO:0000256" key="2">
    <source>
        <dbReference type="ARBA" id="ARBA00022723"/>
    </source>
</evidence>
<dbReference type="PANTHER" id="PTHR33337">
    <property type="entry name" value="GFA DOMAIN-CONTAINING PROTEIN"/>
    <property type="match status" value="1"/>
</dbReference>
<proteinExistence type="inferred from homology"/>
<dbReference type="GO" id="GO:0016846">
    <property type="term" value="F:carbon-sulfur lyase activity"/>
    <property type="evidence" value="ECO:0007669"/>
    <property type="project" value="InterPro"/>
</dbReference>
<comment type="similarity">
    <text evidence="1">Belongs to the Gfa family.</text>
</comment>
<gene>
    <name evidence="6" type="ORF">Q4490_04320</name>
</gene>
<keyword evidence="4" id="KW-0456">Lyase</keyword>
<dbReference type="PANTHER" id="PTHR33337:SF40">
    <property type="entry name" value="CENP-V_GFA DOMAIN-CONTAINING PROTEIN-RELATED"/>
    <property type="match status" value="1"/>
</dbReference>
<evidence type="ECO:0000256" key="4">
    <source>
        <dbReference type="ARBA" id="ARBA00023239"/>
    </source>
</evidence>
<evidence type="ECO:0000256" key="1">
    <source>
        <dbReference type="ARBA" id="ARBA00005495"/>
    </source>
</evidence>
<dbReference type="InterPro" id="IPR011057">
    <property type="entry name" value="Mss4-like_sf"/>
</dbReference>
<protein>
    <submittedName>
        <fullName evidence="6">GFA family protein</fullName>
    </submittedName>
</protein>
<dbReference type="Proteomes" id="UP001169862">
    <property type="component" value="Unassembled WGS sequence"/>
</dbReference>
<dbReference type="PROSITE" id="PS51891">
    <property type="entry name" value="CENP_V_GFA"/>
    <property type="match status" value="1"/>
</dbReference>
<sequence length="137" mass="14771">MNHHSGSCLCGAVSYELLGDFQSFFLCHCTRCQKGTGSAHAANLFAAGSRLTWLRGESDIKTYQYPDSLHIKSFCQHCGAALPVLIESINSVVVPAGSLDTPVPIPPTAKIYVADGAPWFKNIDDVPSFDELPTRGD</sequence>
<organism evidence="6 7">
    <name type="scientific">Neptunomonas phycophila</name>
    <dbReference type="NCBI Taxonomy" id="1572645"/>
    <lineage>
        <taxon>Bacteria</taxon>
        <taxon>Pseudomonadati</taxon>
        <taxon>Pseudomonadota</taxon>
        <taxon>Gammaproteobacteria</taxon>
        <taxon>Oceanospirillales</taxon>
        <taxon>Oceanospirillaceae</taxon>
        <taxon>Neptunomonas</taxon>
    </lineage>
</organism>